<evidence type="ECO:0000313" key="3">
    <source>
        <dbReference type="EMBL" id="KAH0572929.1"/>
    </source>
</evidence>
<organism evidence="2">
    <name type="scientific">Spironucleus salmonicida</name>
    <dbReference type="NCBI Taxonomy" id="348837"/>
    <lineage>
        <taxon>Eukaryota</taxon>
        <taxon>Metamonada</taxon>
        <taxon>Diplomonadida</taxon>
        <taxon>Hexamitidae</taxon>
        <taxon>Hexamitinae</taxon>
        <taxon>Spironucleus</taxon>
    </lineage>
</organism>
<dbReference type="EMBL" id="KI546146">
    <property type="protein sequence ID" value="EST43097.1"/>
    <property type="molecule type" value="Genomic_DNA"/>
</dbReference>
<dbReference type="EMBL" id="AUWU02000005">
    <property type="protein sequence ID" value="KAH0572929.1"/>
    <property type="molecule type" value="Genomic_DNA"/>
</dbReference>
<gene>
    <name evidence="2" type="ORF">SS50377_17254</name>
    <name evidence="3" type="ORF">SS50377_25044</name>
</gene>
<evidence type="ECO:0000313" key="2">
    <source>
        <dbReference type="EMBL" id="EST43097.1"/>
    </source>
</evidence>
<protein>
    <submittedName>
        <fullName evidence="2">Uncharacterized protein</fullName>
    </submittedName>
</protein>
<accession>V6LF23</accession>
<dbReference type="InterPro" id="IPR016024">
    <property type="entry name" value="ARM-type_fold"/>
</dbReference>
<dbReference type="VEuPathDB" id="GiardiaDB:SS50377_25044"/>
<evidence type="ECO:0000256" key="1">
    <source>
        <dbReference type="SAM" id="MobiDB-lite"/>
    </source>
</evidence>
<reference evidence="3" key="2">
    <citation type="submission" date="2020-12" db="EMBL/GenBank/DDBJ databases">
        <title>New Spironucleus salmonicida genome in near-complete chromosomes.</title>
        <authorList>
            <person name="Xu F."/>
            <person name="Kurt Z."/>
            <person name="Jimenez-Gonzalez A."/>
            <person name="Astvaldsson A."/>
            <person name="Andersson J.O."/>
            <person name="Svard S.G."/>
        </authorList>
    </citation>
    <scope>NUCLEOTIDE SEQUENCE</scope>
    <source>
        <strain evidence="3">ATCC 50377</strain>
    </source>
</reference>
<dbReference type="AlphaFoldDB" id="V6LF23"/>
<dbReference type="Proteomes" id="UP000018208">
    <property type="component" value="Unassembled WGS sequence"/>
</dbReference>
<reference evidence="2 3" key="1">
    <citation type="journal article" date="2014" name="PLoS Genet.">
        <title>The Genome of Spironucleus salmonicida Highlights a Fish Pathogen Adapted to Fluctuating Environments.</title>
        <authorList>
            <person name="Xu F."/>
            <person name="Jerlstrom-Hultqvist J."/>
            <person name="Einarsson E."/>
            <person name="Astvaldsson A."/>
            <person name="Svard S.G."/>
            <person name="Andersson J.O."/>
        </authorList>
    </citation>
    <scope>NUCLEOTIDE SEQUENCE</scope>
    <source>
        <strain evidence="3">ATCC 50377</strain>
    </source>
</reference>
<name>V6LF23_9EUKA</name>
<feature type="region of interest" description="Disordered" evidence="1">
    <location>
        <begin position="640"/>
        <end position="662"/>
    </location>
</feature>
<sequence>MQRETQFVIPDALISAFSQGDEIFKNYKSTPAELLQTATTLVQQEIPTTKAFHHPLVSRLLEDAHQLYFIETRDVGPIEQKLALFDVDFLLESNSSNLFQTLLVIYATEHRASQIYKDIVQQLFQSFTLIMESPYAAKTLKAVFSCELGVPPESEHRRKHVSPKVAEYLAGVQPGDLALNFAKKLIKFIDEIGFSNAVQVQETSQILQLYINQYKYLKTLDEKLLNPIEIFVKAASFTRRTSERVLANYTSRNYDEELVVDLICQFQELQKQNLTPEMSYFLEVAIGAPMNCYFAGAFLLSVPSFYDCSSTQFQRVVEASAANIYQFPFFVQILQKLMAEIPQIFDLDKSNLIKNAVKSIYKGVKTYPEVCQQFLDTIIKIVGSEKSFLNRILHPDNQQNEIILTQNFKQNQRFDYSILGVKLDQNDRKIDEIRGEKRKTWQKIEENLKKERFGARLERKSQEGGTGGYWQIGAGVVLEWLKIYDKACIDMLQVHLRTYFAVGKGTLVSIINHPTGVDFIIAVFNNNFVDFQLKLQVLDTLRGEYRELCFSKLGMLFLNQAITTLKSSYSPEHPLEVNVETLKIIMKEISPRPVVYKMQQRKEGEDILKNSDLEGYLRSQVDWSKAVFKGLKWYEKSYKNQQKREAKRESKGAQEEAKADEK</sequence>
<keyword evidence="4" id="KW-1185">Reference proteome</keyword>
<evidence type="ECO:0000313" key="4">
    <source>
        <dbReference type="Proteomes" id="UP000018208"/>
    </source>
</evidence>
<proteinExistence type="predicted"/>
<dbReference type="SUPFAM" id="SSF48371">
    <property type="entry name" value="ARM repeat"/>
    <property type="match status" value="1"/>
</dbReference>